<dbReference type="RefSeq" id="WP_182550059.1">
    <property type="nucleotide sequence ID" value="NZ_JACGXN010000004.1"/>
</dbReference>
<evidence type="ECO:0000313" key="2">
    <source>
        <dbReference type="EMBL" id="MBA8879411.1"/>
    </source>
</evidence>
<dbReference type="EMBL" id="JACGXN010000004">
    <property type="protein sequence ID" value="MBA8879411.1"/>
    <property type="molecule type" value="Genomic_DNA"/>
</dbReference>
<dbReference type="AlphaFoldDB" id="A0A839EHF1"/>
<feature type="transmembrane region" description="Helical" evidence="1">
    <location>
        <begin position="119"/>
        <end position="139"/>
    </location>
</feature>
<reference evidence="2 3" key="1">
    <citation type="submission" date="2020-07" db="EMBL/GenBank/DDBJ databases">
        <title>Genomic Encyclopedia of Type Strains, Phase IV (KMG-V): Genome sequencing to study the core and pangenomes of soil and plant-associated prokaryotes.</title>
        <authorList>
            <person name="Whitman W."/>
        </authorList>
    </citation>
    <scope>NUCLEOTIDE SEQUENCE [LARGE SCALE GENOMIC DNA]</scope>
    <source>
        <strain evidence="2 3">AN3</strain>
    </source>
</reference>
<gene>
    <name evidence="2" type="ORF">FHW16_003130</name>
</gene>
<keyword evidence="3" id="KW-1185">Reference proteome</keyword>
<proteinExistence type="predicted"/>
<feature type="transmembrane region" description="Helical" evidence="1">
    <location>
        <begin position="76"/>
        <end position="94"/>
    </location>
</feature>
<dbReference type="Proteomes" id="UP000549052">
    <property type="component" value="Unassembled WGS sequence"/>
</dbReference>
<dbReference type="Pfam" id="PF06496">
    <property type="entry name" value="DUF1097"/>
    <property type="match status" value="1"/>
</dbReference>
<sequence length="153" mass="16079">MLRLAAAVTAAIAATAAASVGWPVWVMFMGWVAFFTRGVSAKDALFSYLCLVIGVAFGMSAALGVGTLLPLIGPLAFGPVVFVVAIIVLSLRAVPHLNNVPSYFLGLITFFAAHLEPGFLAFSELAAVSGLGSFAAWLAHTWQKKIVRRSKAV</sequence>
<name>A0A839EHF1_9HYPH</name>
<comment type="caution">
    <text evidence="2">The sequence shown here is derived from an EMBL/GenBank/DDBJ whole genome shotgun (WGS) entry which is preliminary data.</text>
</comment>
<keyword evidence="1" id="KW-1133">Transmembrane helix</keyword>
<keyword evidence="1" id="KW-0472">Membrane</keyword>
<evidence type="ECO:0000313" key="3">
    <source>
        <dbReference type="Proteomes" id="UP000549052"/>
    </source>
</evidence>
<protein>
    <submittedName>
        <fullName evidence="2">Amino acid permease</fullName>
    </submittedName>
</protein>
<keyword evidence="1" id="KW-0812">Transmembrane</keyword>
<dbReference type="InterPro" id="IPR009476">
    <property type="entry name" value="DUF1097"/>
</dbReference>
<evidence type="ECO:0000256" key="1">
    <source>
        <dbReference type="SAM" id="Phobius"/>
    </source>
</evidence>
<accession>A0A839EHF1</accession>
<feature type="transmembrane region" description="Helical" evidence="1">
    <location>
        <begin position="45"/>
        <end position="69"/>
    </location>
</feature>
<organism evidence="2 3">
    <name type="scientific">Phyllobacterium myrsinacearum</name>
    <dbReference type="NCBI Taxonomy" id="28101"/>
    <lineage>
        <taxon>Bacteria</taxon>
        <taxon>Pseudomonadati</taxon>
        <taxon>Pseudomonadota</taxon>
        <taxon>Alphaproteobacteria</taxon>
        <taxon>Hyphomicrobiales</taxon>
        <taxon>Phyllobacteriaceae</taxon>
        <taxon>Phyllobacterium</taxon>
    </lineage>
</organism>